<evidence type="ECO:0000313" key="2">
    <source>
        <dbReference type="Proteomes" id="UP001345963"/>
    </source>
</evidence>
<name>A0ABU7C2S9_9TELE</name>
<protein>
    <submittedName>
        <fullName evidence="1">Uncharacterized protein</fullName>
    </submittedName>
</protein>
<dbReference type="Proteomes" id="UP001345963">
    <property type="component" value="Unassembled WGS sequence"/>
</dbReference>
<sequence length="112" mass="12742">MKRMLRVLHKVFHFMKNSSLYNDLQRFKRSPHNRAILLYVPGSDAATPADDGGTNHTLHNRLIEDMQPCCKSALSLVDGFTVASPLRSVVKVNTEIFVVPHHLHFFYHDGSV</sequence>
<dbReference type="EMBL" id="JAHUTI010078954">
    <property type="protein sequence ID" value="MED6257163.1"/>
    <property type="molecule type" value="Genomic_DNA"/>
</dbReference>
<evidence type="ECO:0000313" key="1">
    <source>
        <dbReference type="EMBL" id="MED6257163.1"/>
    </source>
</evidence>
<comment type="caution">
    <text evidence="1">The sequence shown here is derived from an EMBL/GenBank/DDBJ whole genome shotgun (WGS) entry which is preliminary data.</text>
</comment>
<proteinExistence type="predicted"/>
<gene>
    <name evidence="1" type="ORF">ATANTOWER_013120</name>
</gene>
<accession>A0ABU7C2S9</accession>
<keyword evidence="2" id="KW-1185">Reference proteome</keyword>
<organism evidence="1 2">
    <name type="scientific">Ataeniobius toweri</name>
    <dbReference type="NCBI Taxonomy" id="208326"/>
    <lineage>
        <taxon>Eukaryota</taxon>
        <taxon>Metazoa</taxon>
        <taxon>Chordata</taxon>
        <taxon>Craniata</taxon>
        <taxon>Vertebrata</taxon>
        <taxon>Euteleostomi</taxon>
        <taxon>Actinopterygii</taxon>
        <taxon>Neopterygii</taxon>
        <taxon>Teleostei</taxon>
        <taxon>Neoteleostei</taxon>
        <taxon>Acanthomorphata</taxon>
        <taxon>Ovalentaria</taxon>
        <taxon>Atherinomorphae</taxon>
        <taxon>Cyprinodontiformes</taxon>
        <taxon>Goodeidae</taxon>
        <taxon>Ataeniobius</taxon>
    </lineage>
</organism>
<reference evidence="1 2" key="1">
    <citation type="submission" date="2021-07" db="EMBL/GenBank/DDBJ databases">
        <authorList>
            <person name="Palmer J.M."/>
        </authorList>
    </citation>
    <scope>NUCLEOTIDE SEQUENCE [LARGE SCALE GENOMIC DNA]</scope>
    <source>
        <strain evidence="1 2">AT_MEX2019</strain>
        <tissue evidence="1">Muscle</tissue>
    </source>
</reference>